<dbReference type="Proteomes" id="UP000288804">
    <property type="component" value="Chromosome"/>
</dbReference>
<evidence type="ECO:0000256" key="2">
    <source>
        <dbReference type="ARBA" id="ARBA00023015"/>
    </source>
</evidence>
<dbReference type="RefSeq" id="WP_129198627.1">
    <property type="nucleotide sequence ID" value="NZ_CABHXI010000106.1"/>
</dbReference>
<dbReference type="EMBL" id="CP032487">
    <property type="protein sequence ID" value="QAX80561.1"/>
    <property type="molecule type" value="Genomic_DNA"/>
</dbReference>
<dbReference type="Gene3D" id="1.10.10.10">
    <property type="entry name" value="Winged helix-like DNA-binding domain superfamily/Winged helix DNA-binding domain"/>
    <property type="match status" value="1"/>
</dbReference>
<evidence type="ECO:0000256" key="3">
    <source>
        <dbReference type="ARBA" id="ARBA00023125"/>
    </source>
</evidence>
<dbReference type="Pfam" id="PF00126">
    <property type="entry name" value="HTH_1"/>
    <property type="match status" value="1"/>
</dbReference>
<dbReference type="InterPro" id="IPR036388">
    <property type="entry name" value="WH-like_DNA-bd_sf"/>
</dbReference>
<evidence type="ECO:0000259" key="5">
    <source>
        <dbReference type="PROSITE" id="PS50931"/>
    </source>
</evidence>
<keyword evidence="2" id="KW-0805">Transcription regulation</keyword>
<organism evidence="6 7">
    <name type="scientific">Yersinia hibernica</name>
    <dbReference type="NCBI Taxonomy" id="2339259"/>
    <lineage>
        <taxon>Bacteria</taxon>
        <taxon>Pseudomonadati</taxon>
        <taxon>Pseudomonadota</taxon>
        <taxon>Gammaproteobacteria</taxon>
        <taxon>Enterobacterales</taxon>
        <taxon>Yersiniaceae</taxon>
        <taxon>Yersinia</taxon>
    </lineage>
</organism>
<keyword evidence="3" id="KW-0238">DNA-binding</keyword>
<evidence type="ECO:0000313" key="7">
    <source>
        <dbReference type="Proteomes" id="UP000288804"/>
    </source>
</evidence>
<dbReference type="InterPro" id="IPR000847">
    <property type="entry name" value="LysR_HTH_N"/>
</dbReference>
<evidence type="ECO:0000313" key="6">
    <source>
        <dbReference type="EMBL" id="QAX80561.1"/>
    </source>
</evidence>
<dbReference type="PROSITE" id="PS50931">
    <property type="entry name" value="HTH_LYSR"/>
    <property type="match status" value="1"/>
</dbReference>
<accession>A0ABX5R4J0</accession>
<sequence length="272" mass="31372">MFLSRELKSFISVAEEKSIKVAAERLNLSPPAVSFMLKKMEDRLEIKLFKYKNGSMEMSRDAFMLYKDLSSHYHGLCEIESKISSKSKSINIYLDKELFFLVDMIRCYFMALDISVKVNFSNTLSSPVDLSIRRTISDENENWNNTDLLEIKFSLIKKVGKESNLMVLNPRFSDVSVFHELKNEVIKKHGVKEVMFIDDFHYLVEMVSTGLAVSVLPNISNFSKSINQNSIEFELKELDLRQTIYLSSAKVKCPSLKLIISDFIVNLKDRCN</sequence>
<reference evidence="7" key="1">
    <citation type="submission" date="2018-09" db="EMBL/GenBank/DDBJ databases">
        <title>Yersinia hibernicus sp. nov.</title>
        <authorList>
            <person name="Nguyen S.V."/>
            <person name="Mundanda D.M."/>
            <person name="Anes J."/>
            <person name="Fanning S."/>
        </authorList>
    </citation>
    <scope>NUCLEOTIDE SEQUENCE [LARGE SCALE GENOMIC DNA]</scope>
    <source>
        <strain evidence="7">CFS1934</strain>
    </source>
</reference>
<evidence type="ECO:0000256" key="4">
    <source>
        <dbReference type="ARBA" id="ARBA00023163"/>
    </source>
</evidence>
<dbReference type="SUPFAM" id="SSF46785">
    <property type="entry name" value="Winged helix' DNA-binding domain"/>
    <property type="match status" value="1"/>
</dbReference>
<proteinExistence type="inferred from homology"/>
<protein>
    <submittedName>
        <fullName evidence="6">LysR family transcriptional regulator</fullName>
    </submittedName>
</protein>
<keyword evidence="4" id="KW-0804">Transcription</keyword>
<feature type="domain" description="HTH lysR-type" evidence="5">
    <location>
        <begin position="2"/>
        <end position="59"/>
    </location>
</feature>
<comment type="similarity">
    <text evidence="1">Belongs to the LysR transcriptional regulatory family.</text>
</comment>
<evidence type="ECO:0000256" key="1">
    <source>
        <dbReference type="ARBA" id="ARBA00009437"/>
    </source>
</evidence>
<dbReference type="PANTHER" id="PTHR30126:SF40">
    <property type="entry name" value="HTH-TYPE TRANSCRIPTIONAL REGULATOR GLTR"/>
    <property type="match status" value="1"/>
</dbReference>
<keyword evidence="7" id="KW-1185">Reference proteome</keyword>
<name>A0ABX5R4J0_9GAMM</name>
<dbReference type="PANTHER" id="PTHR30126">
    <property type="entry name" value="HTH-TYPE TRANSCRIPTIONAL REGULATOR"/>
    <property type="match status" value="1"/>
</dbReference>
<dbReference type="InterPro" id="IPR036390">
    <property type="entry name" value="WH_DNA-bd_sf"/>
</dbReference>
<gene>
    <name evidence="6" type="ORF">D5F51_19755</name>
</gene>